<name>W2Z4C4_PHYNI</name>
<dbReference type="AlphaFoldDB" id="W2Z4C4"/>
<dbReference type="InterPro" id="IPR015419">
    <property type="entry name" value="CTAG/Pcc1"/>
</dbReference>
<evidence type="ECO:0000256" key="1">
    <source>
        <dbReference type="ARBA" id="ARBA00007073"/>
    </source>
</evidence>
<comment type="similarity">
    <text evidence="1">Belongs to the CTAG/PCC1 family.</text>
</comment>
<comment type="caution">
    <text evidence="2">The sequence shown here is derived from an EMBL/GenBank/DDBJ whole genome shotgun (WGS) entry which is preliminary data.</text>
</comment>
<gene>
    <name evidence="2" type="ORF">F442_11114</name>
</gene>
<accession>W2Z4C4</accession>
<proteinExistence type="inferred from homology"/>
<dbReference type="Pfam" id="PF09341">
    <property type="entry name" value="Pcc1"/>
    <property type="match status" value="1"/>
</dbReference>
<evidence type="ECO:0000313" key="3">
    <source>
        <dbReference type="Proteomes" id="UP000018948"/>
    </source>
</evidence>
<dbReference type="EMBL" id="ANIY01002303">
    <property type="protein sequence ID" value="ETP41915.1"/>
    <property type="molecule type" value="Genomic_DNA"/>
</dbReference>
<protein>
    <submittedName>
        <fullName evidence="2">Uncharacterized protein</fullName>
    </submittedName>
</protein>
<dbReference type="Gene3D" id="3.30.310.50">
    <property type="entry name" value="Alpha-D-phosphohexomutase, C-terminal domain"/>
    <property type="match status" value="1"/>
</dbReference>
<dbReference type="Proteomes" id="UP000018948">
    <property type="component" value="Unassembled WGS sequence"/>
</dbReference>
<evidence type="ECO:0000313" key="2">
    <source>
        <dbReference type="EMBL" id="ETP41915.1"/>
    </source>
</evidence>
<reference evidence="2 3" key="1">
    <citation type="submission" date="2013-11" db="EMBL/GenBank/DDBJ databases">
        <title>The Genome Sequence of Phytophthora parasitica P10297.</title>
        <authorList>
            <consortium name="The Broad Institute Genomics Platform"/>
            <person name="Russ C."/>
            <person name="Tyler B."/>
            <person name="Panabieres F."/>
            <person name="Shan W."/>
            <person name="Tripathy S."/>
            <person name="Grunwald N."/>
            <person name="Machado M."/>
            <person name="Johnson C.S."/>
            <person name="Walker B."/>
            <person name="Young S.K."/>
            <person name="Zeng Q."/>
            <person name="Gargeya S."/>
            <person name="Fitzgerald M."/>
            <person name="Haas B."/>
            <person name="Abouelleil A."/>
            <person name="Allen A.W."/>
            <person name="Alvarado L."/>
            <person name="Arachchi H.M."/>
            <person name="Berlin A.M."/>
            <person name="Chapman S.B."/>
            <person name="Gainer-Dewar J."/>
            <person name="Goldberg J."/>
            <person name="Griggs A."/>
            <person name="Gujja S."/>
            <person name="Hansen M."/>
            <person name="Howarth C."/>
            <person name="Imamovic A."/>
            <person name="Ireland A."/>
            <person name="Larimer J."/>
            <person name="McCowan C."/>
            <person name="Murphy C."/>
            <person name="Pearson M."/>
            <person name="Poon T.W."/>
            <person name="Priest M."/>
            <person name="Roberts A."/>
            <person name="Saif S."/>
            <person name="Shea T."/>
            <person name="Sisk P."/>
            <person name="Sykes S."/>
            <person name="Wortman J."/>
            <person name="Nusbaum C."/>
            <person name="Birren B."/>
        </authorList>
    </citation>
    <scope>NUCLEOTIDE SEQUENCE [LARGE SCALE GENOMIC DNA]</scope>
    <source>
        <strain evidence="2 3">P10297</strain>
    </source>
</reference>
<sequence>MQIGKWHGTDSATHPFEWYASCRLHLYRSPAADKSNTLPALLHETRLRSEINLSFPEEVDAQYVLQTLEVDEELQPEKIHRTLTVKGAELHVYLADQTGLC</sequence>
<organism evidence="2 3">
    <name type="scientific">Phytophthora nicotianae P10297</name>
    <dbReference type="NCBI Taxonomy" id="1317064"/>
    <lineage>
        <taxon>Eukaryota</taxon>
        <taxon>Sar</taxon>
        <taxon>Stramenopiles</taxon>
        <taxon>Oomycota</taxon>
        <taxon>Peronosporomycetes</taxon>
        <taxon>Peronosporales</taxon>
        <taxon>Peronosporaceae</taxon>
        <taxon>Phytophthora</taxon>
    </lineage>
</organism>